<sequence>MYIKRYIFRFYLYHNDDGSINIEATKEFYSEIKDKVFTIYPSFSKKELDSIFPTIAYYCMYDISKSIFYDELSLFDKDLMRVYLRDGWNIELQYDHNFKFNILQIFTTWRNYSWLDRQMKAECAMRDNKHNYIARLKGHNKGVNMLYMTEILHGDCIIHPNTNLIPYDMGFWGYFGLYNTLIPPLPTTLFWTLKVHKVNGIKPLYLKGEDIPSLVSIKDGKREHIEMSDEEGIYYTHFRDYSGSFKVKGNLRISQSLNLKEKAPIDIMIFFDKESALAMDTGNFLLKSPYKDDIYNHKIVREILGEERFRRLMSKRFHYETIAIEAQIGNIDGLYTIKNPICALIADYNFSFFNDEDAYEWQLTRTTPLEFGGFPMANILSFKVVNTFFELVEYNDIFQGEYYIDTFLEDIPKVDSNATKSNFAIPILKGLFATTTTNENDFFVNLRDKPDSKDSKILMQLYSQGFRTNNKEIQYDFYARAGESDEFYGWYNTQLKLQKAYFLKYKDSMIHPFYFDRESYIDNRTEANAKDYIIFIQDIMEKDWAKVWVLRYDKYIDEYKKGDDINDKSYTDTFLESPSKMIIKEGYIHASGLEPYRVFPIRR</sequence>
<evidence type="ECO:0000313" key="1">
    <source>
        <dbReference type="EMBL" id="RDU61257.1"/>
    </source>
</evidence>
<dbReference type="EMBL" id="NXLQ01000066">
    <property type="protein sequence ID" value="RDU61257.1"/>
    <property type="molecule type" value="Genomic_DNA"/>
</dbReference>
<accession>A0A3D8I824</accession>
<dbReference type="OrthoDB" id="5323721at2"/>
<reference evidence="1 2" key="1">
    <citation type="submission" date="2018-04" db="EMBL/GenBank/DDBJ databases">
        <title>Novel Campyloabacter and Helicobacter Species and Strains.</title>
        <authorList>
            <person name="Mannion A.J."/>
            <person name="Shen Z."/>
            <person name="Fox J.G."/>
        </authorList>
    </citation>
    <scope>NUCLEOTIDE SEQUENCE [LARGE SCALE GENOMIC DNA]</scope>
    <source>
        <strain evidence="1 2">MIT 17-337</strain>
    </source>
</reference>
<organism evidence="1 2">
    <name type="scientific">Helicobacter didelphidarum</name>
    <dbReference type="NCBI Taxonomy" id="2040648"/>
    <lineage>
        <taxon>Bacteria</taxon>
        <taxon>Pseudomonadati</taxon>
        <taxon>Campylobacterota</taxon>
        <taxon>Epsilonproteobacteria</taxon>
        <taxon>Campylobacterales</taxon>
        <taxon>Helicobacteraceae</taxon>
        <taxon>Helicobacter</taxon>
    </lineage>
</organism>
<evidence type="ECO:0000313" key="2">
    <source>
        <dbReference type="Proteomes" id="UP000256379"/>
    </source>
</evidence>
<dbReference type="RefSeq" id="WP_115543901.1">
    <property type="nucleotide sequence ID" value="NZ_NXLQ01000066.1"/>
</dbReference>
<keyword evidence="2" id="KW-1185">Reference proteome</keyword>
<comment type="caution">
    <text evidence="1">The sequence shown here is derived from an EMBL/GenBank/DDBJ whole genome shotgun (WGS) entry which is preliminary data.</text>
</comment>
<dbReference type="Proteomes" id="UP000256379">
    <property type="component" value="Unassembled WGS sequence"/>
</dbReference>
<proteinExistence type="predicted"/>
<gene>
    <name evidence="1" type="ORF">CQA53_10425</name>
</gene>
<dbReference type="AlphaFoldDB" id="A0A3D8I824"/>
<name>A0A3D8I824_9HELI</name>
<protein>
    <submittedName>
        <fullName evidence="1">Uncharacterized protein</fullName>
    </submittedName>
</protein>